<reference evidence="3" key="1">
    <citation type="submission" date="2025-08" db="UniProtKB">
        <authorList>
            <consortium name="RefSeq"/>
        </authorList>
    </citation>
    <scope>IDENTIFICATION</scope>
    <source>
        <tissue evidence="3">Testes</tissue>
    </source>
</reference>
<gene>
    <name evidence="3" type="primary">LOC102802967</name>
</gene>
<dbReference type="InterPro" id="IPR042422">
    <property type="entry name" value="CC103"/>
</dbReference>
<dbReference type="Pfam" id="PF13877">
    <property type="entry name" value="RPAP3_C"/>
    <property type="match status" value="1"/>
</dbReference>
<evidence type="ECO:0000259" key="1">
    <source>
        <dbReference type="Pfam" id="PF13877"/>
    </source>
</evidence>
<dbReference type="InterPro" id="IPR025986">
    <property type="entry name" value="RPAP3-like_C"/>
</dbReference>
<name>A0ABM0N0Q9_SACKO</name>
<dbReference type="GeneID" id="102802967"/>
<sequence>MEDTTKIIKNGHEFARDWKRYCKTNTDRYNFLIKIGGEQLGVIFKMEIAFGLLGDILVALEECFVPEDANAIVSILENLSKTSRFTLSLDFLSSIEKDSCQRLLLKLQCLCMAAASDVTYSFSDNSVQTLMEVYKVS</sequence>
<protein>
    <submittedName>
        <fullName evidence="3">Coiled-coil domain-containing protein 103-like</fullName>
    </submittedName>
</protein>
<dbReference type="PANTHER" id="PTHR28572:SF1">
    <property type="entry name" value="COILED-COIL DOMAIN-CONTAINING PROTEIN 103"/>
    <property type="match status" value="1"/>
</dbReference>
<accession>A0ABM0N0Q9</accession>
<dbReference type="Proteomes" id="UP000694865">
    <property type="component" value="Unplaced"/>
</dbReference>
<organism evidence="2 3">
    <name type="scientific">Saccoglossus kowalevskii</name>
    <name type="common">Acorn worm</name>
    <dbReference type="NCBI Taxonomy" id="10224"/>
    <lineage>
        <taxon>Eukaryota</taxon>
        <taxon>Metazoa</taxon>
        <taxon>Hemichordata</taxon>
        <taxon>Enteropneusta</taxon>
        <taxon>Harrimaniidae</taxon>
        <taxon>Saccoglossus</taxon>
    </lineage>
</organism>
<keyword evidence="2" id="KW-1185">Reference proteome</keyword>
<dbReference type="PANTHER" id="PTHR28572">
    <property type="entry name" value="COILED-COIL DOMAIN-CONTAINING PROTEIN 103"/>
    <property type="match status" value="1"/>
</dbReference>
<proteinExistence type="predicted"/>
<feature type="domain" description="RNA-polymerase II-associated protein 3-like C-terminal" evidence="1">
    <location>
        <begin position="9"/>
        <end position="97"/>
    </location>
</feature>
<dbReference type="RefSeq" id="XP_006825850.1">
    <property type="nucleotide sequence ID" value="XM_006825787.1"/>
</dbReference>
<evidence type="ECO:0000313" key="3">
    <source>
        <dbReference type="RefSeq" id="XP_006825850.1"/>
    </source>
</evidence>
<evidence type="ECO:0000313" key="2">
    <source>
        <dbReference type="Proteomes" id="UP000694865"/>
    </source>
</evidence>